<dbReference type="RefSeq" id="WP_183754474.1">
    <property type="nucleotide sequence ID" value="NZ_JACICC010000010.1"/>
</dbReference>
<keyword evidence="4" id="KW-1185">Reference proteome</keyword>
<keyword evidence="3" id="KW-0378">Hydrolase</keyword>
<dbReference type="SMART" id="SM00463">
    <property type="entry name" value="SMR"/>
    <property type="match status" value="1"/>
</dbReference>
<keyword evidence="3" id="KW-0255">Endonuclease</keyword>
<gene>
    <name evidence="3" type="ORF">FHS81_003161</name>
</gene>
<dbReference type="AlphaFoldDB" id="A0A7W5Z722"/>
<organism evidence="3 4">
    <name type="scientific">Pseudochelatococcus contaminans</name>
    <dbReference type="NCBI Taxonomy" id="1538103"/>
    <lineage>
        <taxon>Bacteria</taxon>
        <taxon>Pseudomonadati</taxon>
        <taxon>Pseudomonadota</taxon>
        <taxon>Alphaproteobacteria</taxon>
        <taxon>Hyphomicrobiales</taxon>
        <taxon>Chelatococcaceae</taxon>
        <taxon>Pseudochelatococcus</taxon>
    </lineage>
</organism>
<dbReference type="Pfam" id="PF01713">
    <property type="entry name" value="Smr"/>
    <property type="match status" value="1"/>
</dbReference>
<dbReference type="SUPFAM" id="SSF160443">
    <property type="entry name" value="SMR domain-like"/>
    <property type="match status" value="1"/>
</dbReference>
<evidence type="ECO:0000256" key="1">
    <source>
        <dbReference type="SAM" id="MobiDB-lite"/>
    </source>
</evidence>
<proteinExistence type="predicted"/>
<dbReference type="Gene3D" id="3.30.1370.110">
    <property type="match status" value="1"/>
</dbReference>
<dbReference type="Proteomes" id="UP000537592">
    <property type="component" value="Unassembled WGS sequence"/>
</dbReference>
<dbReference type="InterPro" id="IPR002625">
    <property type="entry name" value="Smr_dom"/>
</dbReference>
<evidence type="ECO:0000313" key="4">
    <source>
        <dbReference type="Proteomes" id="UP000537592"/>
    </source>
</evidence>
<dbReference type="PANTHER" id="PTHR35562">
    <property type="entry name" value="DNA ENDONUCLEASE SMRA-RELATED"/>
    <property type="match status" value="1"/>
</dbReference>
<accession>A0A7W5Z722</accession>
<dbReference type="GO" id="GO:0004519">
    <property type="term" value="F:endonuclease activity"/>
    <property type="evidence" value="ECO:0007669"/>
    <property type="project" value="UniProtKB-KW"/>
</dbReference>
<protein>
    <submittedName>
        <fullName evidence="3">DNA-nicking Smr family endonuclease</fullName>
    </submittedName>
</protein>
<dbReference type="InterPro" id="IPR036063">
    <property type="entry name" value="Smr_dom_sf"/>
</dbReference>
<dbReference type="EMBL" id="JACICC010000010">
    <property type="protein sequence ID" value="MBB3811050.1"/>
    <property type="molecule type" value="Genomic_DNA"/>
</dbReference>
<comment type="caution">
    <text evidence="3">The sequence shown here is derived from an EMBL/GenBank/DDBJ whole genome shotgun (WGS) entry which is preliminary data.</text>
</comment>
<evidence type="ECO:0000259" key="2">
    <source>
        <dbReference type="PROSITE" id="PS50828"/>
    </source>
</evidence>
<dbReference type="PROSITE" id="PS50828">
    <property type="entry name" value="SMR"/>
    <property type="match status" value="1"/>
</dbReference>
<keyword evidence="3" id="KW-0540">Nuclease</keyword>
<name>A0A7W5Z722_9HYPH</name>
<evidence type="ECO:0000313" key="3">
    <source>
        <dbReference type="EMBL" id="MBB3811050.1"/>
    </source>
</evidence>
<reference evidence="3 4" key="1">
    <citation type="submission" date="2020-08" db="EMBL/GenBank/DDBJ databases">
        <title>Genomic Encyclopedia of Type Strains, Phase IV (KMG-IV): sequencing the most valuable type-strain genomes for metagenomic binning, comparative biology and taxonomic classification.</title>
        <authorList>
            <person name="Goeker M."/>
        </authorList>
    </citation>
    <scope>NUCLEOTIDE SEQUENCE [LARGE SCALE GENOMIC DNA]</scope>
    <source>
        <strain evidence="3 4">DSM 28760</strain>
    </source>
</reference>
<feature type="region of interest" description="Disordered" evidence="1">
    <location>
        <begin position="26"/>
        <end position="50"/>
    </location>
</feature>
<feature type="domain" description="Smr" evidence="2">
    <location>
        <begin position="96"/>
        <end position="185"/>
    </location>
</feature>
<sequence>MKRRRERRLSADELALWRYVTRSITPLPGHHVAPDPAPPKPEPPRVDEKAALQASAIVVSSPAKEKQPPAPPPLAPLERRQLRDLRRGVRKIDARIDLHGMRQIEAHHALNAFLRRSQVRGARLVLVVTGKGDMSSHANPFVDRGVLRRLTPHWLDQPELRPVVLGYSPASREHGGDGALYVRLRRVGNGDGG</sequence>
<dbReference type="PANTHER" id="PTHR35562:SF2">
    <property type="entry name" value="DNA ENDONUCLEASE SMRA-RELATED"/>
    <property type="match status" value="1"/>
</dbReference>